<keyword evidence="2" id="KW-1185">Reference proteome</keyword>
<protein>
    <recommendedName>
        <fullName evidence="3">Winged helix DNA-binding domain-containing protein</fullName>
    </recommendedName>
</protein>
<sequence>MKPVTAGQLNRATLARQLLLRREPLGVGEAVRRVVALQAQEPASPYLALWNRVTGFDPADLDAAFADGTVVKATLMRVTLHAVHAGDYPAFHNAMVPVLRGPRLGDRRFTDSGLSTADADDLLGHLLAFTAAEPRTKVHIEDMFEERLGRRHPGVYWALRTYAPLLHTPTGGPWSFGTRAAFRSFASPLPAGDREESVRRLVLRYLAGFGPATIADIAQFSLLPRTLVREAVRFPGGAVRVLTQADDGAELYDVAGAAIPPARTPAPPRLLPMWDSTLLAYADRSRIIPPEYRTLVIRVNGDVLPTVLVDGRVAGVWRPVDGGIEATAFHPLSSRAWKGLAAEAAALLPVLADRDPAVYRRYNHWWAKLPPALPPAAEVRVLAE</sequence>
<dbReference type="AlphaFoldDB" id="A0A8J3ZMJ7"/>
<proteinExistence type="predicted"/>
<name>A0A8J3ZMJ7_9ACTN</name>
<dbReference type="Proteomes" id="UP000635606">
    <property type="component" value="Unassembled WGS sequence"/>
</dbReference>
<dbReference type="PANTHER" id="PTHR38479">
    <property type="entry name" value="LMO0824 PROTEIN"/>
    <property type="match status" value="1"/>
</dbReference>
<evidence type="ECO:0008006" key="3">
    <source>
        <dbReference type="Google" id="ProtNLM"/>
    </source>
</evidence>
<gene>
    <name evidence="1" type="ORF">Voc01_017140</name>
</gene>
<evidence type="ECO:0000313" key="1">
    <source>
        <dbReference type="EMBL" id="GIJ66797.1"/>
    </source>
</evidence>
<dbReference type="PANTHER" id="PTHR38479:SF2">
    <property type="entry name" value="WINGED HELIX DNA-BINDING DOMAIN-CONTAINING PROTEIN"/>
    <property type="match status" value="1"/>
</dbReference>
<comment type="caution">
    <text evidence="1">The sequence shown here is derived from an EMBL/GenBank/DDBJ whole genome shotgun (WGS) entry which is preliminary data.</text>
</comment>
<reference evidence="1" key="1">
    <citation type="submission" date="2021-01" db="EMBL/GenBank/DDBJ databases">
        <title>Whole genome shotgun sequence of Virgisporangium ochraceum NBRC 16418.</title>
        <authorList>
            <person name="Komaki H."/>
            <person name="Tamura T."/>
        </authorList>
    </citation>
    <scope>NUCLEOTIDE SEQUENCE</scope>
    <source>
        <strain evidence="1">NBRC 16418</strain>
    </source>
</reference>
<dbReference type="InterPro" id="IPR009351">
    <property type="entry name" value="AlkZ-like"/>
</dbReference>
<dbReference type="Pfam" id="PF06224">
    <property type="entry name" value="AlkZ-like"/>
    <property type="match status" value="1"/>
</dbReference>
<dbReference type="EMBL" id="BOPH01000020">
    <property type="protein sequence ID" value="GIJ66797.1"/>
    <property type="molecule type" value="Genomic_DNA"/>
</dbReference>
<organism evidence="1 2">
    <name type="scientific">Virgisporangium ochraceum</name>
    <dbReference type="NCBI Taxonomy" id="65505"/>
    <lineage>
        <taxon>Bacteria</taxon>
        <taxon>Bacillati</taxon>
        <taxon>Actinomycetota</taxon>
        <taxon>Actinomycetes</taxon>
        <taxon>Micromonosporales</taxon>
        <taxon>Micromonosporaceae</taxon>
        <taxon>Virgisporangium</taxon>
    </lineage>
</organism>
<evidence type="ECO:0000313" key="2">
    <source>
        <dbReference type="Proteomes" id="UP000635606"/>
    </source>
</evidence>
<dbReference type="RefSeq" id="WP_203926755.1">
    <property type="nucleotide sequence ID" value="NZ_BOPH01000020.1"/>
</dbReference>
<accession>A0A8J3ZMJ7</accession>